<feature type="domain" description="EamA" evidence="2">
    <location>
        <begin position="3"/>
        <end position="145"/>
    </location>
</feature>
<dbReference type="PANTHER" id="PTHR22911:SF137">
    <property type="entry name" value="SOLUTE CARRIER FAMILY 35 MEMBER G2-RELATED"/>
    <property type="match status" value="1"/>
</dbReference>
<feature type="transmembrane region" description="Helical" evidence="1">
    <location>
        <begin position="128"/>
        <end position="149"/>
    </location>
</feature>
<evidence type="ECO:0000256" key="1">
    <source>
        <dbReference type="SAM" id="Phobius"/>
    </source>
</evidence>
<keyword evidence="1" id="KW-0812">Transmembrane</keyword>
<reference evidence="3 4" key="1">
    <citation type="submission" date="2019-02" db="EMBL/GenBank/DDBJ databases">
        <title>Deep-cultivation of Planctomycetes and their phenomic and genomic characterization uncovers novel biology.</title>
        <authorList>
            <person name="Wiegand S."/>
            <person name="Jogler M."/>
            <person name="Boedeker C."/>
            <person name="Pinto D."/>
            <person name="Vollmers J."/>
            <person name="Rivas-Marin E."/>
            <person name="Kohn T."/>
            <person name="Peeters S.H."/>
            <person name="Heuer A."/>
            <person name="Rast P."/>
            <person name="Oberbeckmann S."/>
            <person name="Bunk B."/>
            <person name="Jeske O."/>
            <person name="Meyerdierks A."/>
            <person name="Storesund J.E."/>
            <person name="Kallscheuer N."/>
            <person name="Luecker S."/>
            <person name="Lage O.M."/>
            <person name="Pohl T."/>
            <person name="Merkel B.J."/>
            <person name="Hornburger P."/>
            <person name="Mueller R.-W."/>
            <person name="Bruemmer F."/>
            <person name="Labrenz M."/>
            <person name="Spormann A.M."/>
            <person name="Op Den Camp H."/>
            <person name="Overmann J."/>
            <person name="Amann R."/>
            <person name="Jetten M.S.M."/>
            <person name="Mascher T."/>
            <person name="Medema M.H."/>
            <person name="Devos D.P."/>
            <person name="Kaster A.-K."/>
            <person name="Ovreas L."/>
            <person name="Rohde M."/>
            <person name="Galperin M.Y."/>
            <person name="Jogler C."/>
        </authorList>
    </citation>
    <scope>NUCLEOTIDE SEQUENCE [LARGE SCALE GENOMIC DNA]</scope>
    <source>
        <strain evidence="3 4">Q31b</strain>
    </source>
</reference>
<name>A0A5C6E1B5_9BACT</name>
<dbReference type="Gene3D" id="1.10.3730.20">
    <property type="match status" value="1"/>
</dbReference>
<keyword evidence="4" id="KW-1185">Reference proteome</keyword>
<accession>A0A5C6E1B5</accession>
<dbReference type="EMBL" id="SJPY01000004">
    <property type="protein sequence ID" value="TWU41156.1"/>
    <property type="molecule type" value="Genomic_DNA"/>
</dbReference>
<feature type="transmembrane region" description="Helical" evidence="1">
    <location>
        <begin position="283"/>
        <end position="299"/>
    </location>
</feature>
<dbReference type="RefSeq" id="WP_146600023.1">
    <property type="nucleotide sequence ID" value="NZ_SJPY01000004.1"/>
</dbReference>
<protein>
    <submittedName>
        <fullName evidence="3">EamA-like transporter family protein</fullName>
    </submittedName>
</protein>
<gene>
    <name evidence="3" type="ORF">Q31b_25950</name>
</gene>
<dbReference type="InterPro" id="IPR037185">
    <property type="entry name" value="EmrE-like"/>
</dbReference>
<dbReference type="Pfam" id="PF00892">
    <property type="entry name" value="EamA"/>
    <property type="match status" value="2"/>
</dbReference>
<feature type="domain" description="EamA" evidence="2">
    <location>
        <begin position="159"/>
        <end position="296"/>
    </location>
</feature>
<evidence type="ECO:0000313" key="4">
    <source>
        <dbReference type="Proteomes" id="UP000315471"/>
    </source>
</evidence>
<dbReference type="SUPFAM" id="SSF103481">
    <property type="entry name" value="Multidrug resistance efflux transporter EmrE"/>
    <property type="match status" value="2"/>
</dbReference>
<dbReference type="OrthoDB" id="244774at2"/>
<feature type="transmembrane region" description="Helical" evidence="1">
    <location>
        <begin position="102"/>
        <end position="122"/>
    </location>
</feature>
<dbReference type="PANTHER" id="PTHR22911">
    <property type="entry name" value="ACYL-MALONYL CONDENSING ENZYME-RELATED"/>
    <property type="match status" value="1"/>
</dbReference>
<feature type="transmembrane region" description="Helical" evidence="1">
    <location>
        <begin position="74"/>
        <end position="95"/>
    </location>
</feature>
<evidence type="ECO:0000259" key="2">
    <source>
        <dbReference type="Pfam" id="PF00892"/>
    </source>
</evidence>
<feature type="transmembrane region" description="Helical" evidence="1">
    <location>
        <begin position="32"/>
        <end position="54"/>
    </location>
</feature>
<dbReference type="InterPro" id="IPR000620">
    <property type="entry name" value="EamA_dom"/>
</dbReference>
<feature type="transmembrane region" description="Helical" evidence="1">
    <location>
        <begin position="194"/>
        <end position="213"/>
    </location>
</feature>
<proteinExistence type="predicted"/>
<feature type="transmembrane region" description="Helical" evidence="1">
    <location>
        <begin position="161"/>
        <end position="182"/>
    </location>
</feature>
<organism evidence="3 4">
    <name type="scientific">Novipirellula aureliae</name>
    <dbReference type="NCBI Taxonomy" id="2527966"/>
    <lineage>
        <taxon>Bacteria</taxon>
        <taxon>Pseudomonadati</taxon>
        <taxon>Planctomycetota</taxon>
        <taxon>Planctomycetia</taxon>
        <taxon>Pirellulales</taxon>
        <taxon>Pirellulaceae</taxon>
        <taxon>Novipirellula</taxon>
    </lineage>
</organism>
<keyword evidence="1" id="KW-1133">Transmembrane helix</keyword>
<sequence>MTWIELSAISALLLGFYDVAKKVAVRQNAVPIVLLVSVTVGASLWLPFVVWSAASPETLPHRLLRVDTLTWAEHGLLMVKGMLVGTSWTLAFFALKRLPISIASPIRSTSPVWTIAIASLFLGERPNAVQWIGIVIVFVAFWLFSAVGLREGVSFRRDRGVAMMIGATILGALSSIYDKYLLQSIELSPTTVQAWFSIYLVPVTLPMAIWWRLTKREKPVFQWRSAIFAISPLLLAADMVYFTALADPDALVSIVSVVRRCSVVVSFLFGIQALKEANFRPKLVCIVAILCGVAVLAIAR</sequence>
<keyword evidence="1" id="KW-0472">Membrane</keyword>
<evidence type="ECO:0000313" key="3">
    <source>
        <dbReference type="EMBL" id="TWU41156.1"/>
    </source>
</evidence>
<comment type="caution">
    <text evidence="3">The sequence shown here is derived from an EMBL/GenBank/DDBJ whole genome shotgun (WGS) entry which is preliminary data.</text>
</comment>
<feature type="transmembrane region" description="Helical" evidence="1">
    <location>
        <begin position="225"/>
        <end position="244"/>
    </location>
</feature>
<dbReference type="Proteomes" id="UP000315471">
    <property type="component" value="Unassembled WGS sequence"/>
</dbReference>
<dbReference type="AlphaFoldDB" id="A0A5C6E1B5"/>
<dbReference type="GO" id="GO:0016020">
    <property type="term" value="C:membrane"/>
    <property type="evidence" value="ECO:0007669"/>
    <property type="project" value="InterPro"/>
</dbReference>